<evidence type="ECO:0000313" key="4">
    <source>
        <dbReference type="Proteomes" id="UP001178507"/>
    </source>
</evidence>
<accession>A0AA36IBV2</accession>
<protein>
    <submittedName>
        <fullName evidence="3">Uncharacterized protein</fullName>
    </submittedName>
</protein>
<dbReference type="AlphaFoldDB" id="A0AA36IBV2"/>
<reference evidence="3" key="1">
    <citation type="submission" date="2023-08" db="EMBL/GenBank/DDBJ databases">
        <authorList>
            <person name="Chen Y."/>
            <person name="Shah S."/>
            <person name="Dougan E. K."/>
            <person name="Thang M."/>
            <person name="Chan C."/>
        </authorList>
    </citation>
    <scope>NUCLEOTIDE SEQUENCE</scope>
</reference>
<keyword evidence="4" id="KW-1185">Reference proteome</keyword>
<sequence length="228" mass="25901">MRFDPVTTHAVQKALDPKALKGLETLRGKKDSVLHDLVTKWQEVRNPSSGHYDYDPHKEVSTMARIAMFKGLDHDAAAASSRWQFRVATKRKRVQAKLLTHGGFSYWAATRGARADKQHSELQEARRELQKARLQTARLRSELEAEAEVSEHAAQERAAFSQELRELRSSRSSRSEMASAEETANFRRQPSIQAGLETQIEELRRERQEALQQLQGAKGAEKAARQET</sequence>
<name>A0AA36IBV2_9DINO</name>
<feature type="compositionally biased region" description="Basic and acidic residues" evidence="2">
    <location>
        <begin position="219"/>
        <end position="228"/>
    </location>
</feature>
<evidence type="ECO:0000313" key="3">
    <source>
        <dbReference type="EMBL" id="CAJ1384831.1"/>
    </source>
</evidence>
<comment type="caution">
    <text evidence="3">The sequence shown here is derived from an EMBL/GenBank/DDBJ whole genome shotgun (WGS) entry which is preliminary data.</text>
</comment>
<feature type="region of interest" description="Disordered" evidence="2">
    <location>
        <begin position="167"/>
        <end position="228"/>
    </location>
</feature>
<dbReference type="Proteomes" id="UP001178507">
    <property type="component" value="Unassembled WGS sequence"/>
</dbReference>
<proteinExistence type="predicted"/>
<organism evidence="3 4">
    <name type="scientific">Effrenium voratum</name>
    <dbReference type="NCBI Taxonomy" id="2562239"/>
    <lineage>
        <taxon>Eukaryota</taxon>
        <taxon>Sar</taxon>
        <taxon>Alveolata</taxon>
        <taxon>Dinophyceae</taxon>
        <taxon>Suessiales</taxon>
        <taxon>Symbiodiniaceae</taxon>
        <taxon>Effrenium</taxon>
    </lineage>
</organism>
<feature type="coiled-coil region" evidence="1">
    <location>
        <begin position="112"/>
        <end position="146"/>
    </location>
</feature>
<keyword evidence="1" id="KW-0175">Coiled coil</keyword>
<evidence type="ECO:0000256" key="2">
    <source>
        <dbReference type="SAM" id="MobiDB-lite"/>
    </source>
</evidence>
<feature type="compositionally biased region" description="Low complexity" evidence="2">
    <location>
        <begin position="170"/>
        <end position="182"/>
    </location>
</feature>
<evidence type="ECO:0000256" key="1">
    <source>
        <dbReference type="SAM" id="Coils"/>
    </source>
</evidence>
<dbReference type="EMBL" id="CAUJNA010001158">
    <property type="protein sequence ID" value="CAJ1384831.1"/>
    <property type="molecule type" value="Genomic_DNA"/>
</dbReference>
<gene>
    <name evidence="3" type="ORF">EVOR1521_LOCUS11605</name>
</gene>